<dbReference type="RefSeq" id="WP_357781099.1">
    <property type="nucleotide sequence ID" value="NZ_JBFAKC010000003.1"/>
</dbReference>
<dbReference type="PANTHER" id="PTHR34297:SF2">
    <property type="entry name" value="ASP23_GLS24 FAMILY ENVELOPE STRESS RESPONSE PROTEIN"/>
    <property type="match status" value="1"/>
</dbReference>
<keyword evidence="3" id="KW-1185">Reference proteome</keyword>
<reference evidence="2 3" key="1">
    <citation type="submission" date="2024-06" db="EMBL/GenBank/DDBJ databases">
        <title>The Natural Products Discovery Center: Release of the First 8490 Sequenced Strains for Exploring Actinobacteria Biosynthetic Diversity.</title>
        <authorList>
            <person name="Kalkreuter E."/>
            <person name="Kautsar S.A."/>
            <person name="Yang D."/>
            <person name="Bader C.D."/>
            <person name="Teijaro C.N."/>
            <person name="Fluegel L."/>
            <person name="Davis C.M."/>
            <person name="Simpson J.R."/>
            <person name="Lauterbach L."/>
            <person name="Steele A.D."/>
            <person name="Gui C."/>
            <person name="Meng S."/>
            <person name="Li G."/>
            <person name="Viehrig K."/>
            <person name="Ye F."/>
            <person name="Su P."/>
            <person name="Kiefer A.F."/>
            <person name="Nichols A."/>
            <person name="Cepeda A.J."/>
            <person name="Yan W."/>
            <person name="Fan B."/>
            <person name="Jiang Y."/>
            <person name="Adhikari A."/>
            <person name="Zheng C.-J."/>
            <person name="Schuster L."/>
            <person name="Cowan T.M."/>
            <person name="Smanski M.J."/>
            <person name="Chevrette M.G."/>
            <person name="De Carvalho L.P.S."/>
            <person name="Shen B."/>
        </authorList>
    </citation>
    <scope>NUCLEOTIDE SEQUENCE [LARGE SCALE GENOMIC DNA]</scope>
    <source>
        <strain evidence="2 3">NPDC050403</strain>
    </source>
</reference>
<dbReference type="PANTHER" id="PTHR34297">
    <property type="entry name" value="HYPOTHETICAL CYTOSOLIC PROTEIN-RELATED"/>
    <property type="match status" value="1"/>
</dbReference>
<name>A0ABV3FPK6_9NOCA</name>
<accession>A0ABV3FPK6</accession>
<comment type="similarity">
    <text evidence="1">Belongs to the asp23 family.</text>
</comment>
<evidence type="ECO:0000313" key="3">
    <source>
        <dbReference type="Proteomes" id="UP001551695"/>
    </source>
</evidence>
<organism evidence="2 3">
    <name type="scientific">Nocardia aurea</name>
    <dbReference type="NCBI Taxonomy" id="2144174"/>
    <lineage>
        <taxon>Bacteria</taxon>
        <taxon>Bacillati</taxon>
        <taxon>Actinomycetota</taxon>
        <taxon>Actinomycetes</taxon>
        <taxon>Mycobacteriales</taxon>
        <taxon>Nocardiaceae</taxon>
        <taxon>Nocardia</taxon>
    </lineage>
</organism>
<dbReference type="EMBL" id="JBFAKC010000003">
    <property type="protein sequence ID" value="MEV0707351.1"/>
    <property type="molecule type" value="Genomic_DNA"/>
</dbReference>
<comment type="caution">
    <text evidence="2">The sequence shown here is derived from an EMBL/GenBank/DDBJ whole genome shotgun (WGS) entry which is preliminary data.</text>
</comment>
<protein>
    <submittedName>
        <fullName evidence="2">Asp23/Gls24 family envelope stress response protein</fullName>
    </submittedName>
</protein>
<evidence type="ECO:0000256" key="1">
    <source>
        <dbReference type="ARBA" id="ARBA00005721"/>
    </source>
</evidence>
<sequence>MNGGSHCEIVIEPPVLAAISARAALATPGVVRLEPGIRGLVSTLVRVGKQRWAGADSAPIEGVLVRRDEDGAVRVRVNLVLSADRQVAAVGYAVQQEVSRVVCEQTGVTVAEVSVSVHDVEPESA</sequence>
<dbReference type="InterPro" id="IPR005531">
    <property type="entry name" value="Asp23"/>
</dbReference>
<evidence type="ECO:0000313" key="2">
    <source>
        <dbReference type="EMBL" id="MEV0707351.1"/>
    </source>
</evidence>
<proteinExistence type="inferred from homology"/>
<dbReference type="Proteomes" id="UP001551695">
    <property type="component" value="Unassembled WGS sequence"/>
</dbReference>
<gene>
    <name evidence="2" type="ORF">AB0I48_07275</name>
</gene>
<dbReference type="Pfam" id="PF03780">
    <property type="entry name" value="Asp23"/>
    <property type="match status" value="1"/>
</dbReference>